<dbReference type="Pfam" id="PF12850">
    <property type="entry name" value="Metallophos_2"/>
    <property type="match status" value="1"/>
</dbReference>
<dbReference type="KEGG" id="cmah:C1I91_05775"/>
<dbReference type="GO" id="GO:0046872">
    <property type="term" value="F:metal ion binding"/>
    <property type="evidence" value="ECO:0007669"/>
    <property type="project" value="UniProtKB-KW"/>
</dbReference>
<reference evidence="4 5" key="1">
    <citation type="submission" date="2018-01" db="EMBL/GenBank/DDBJ databases">
        <title>Genome Sequencing and Assembly of Anaerobacter polyendosporus strain CT4.</title>
        <authorList>
            <person name="Tachaapaikoon C."/>
            <person name="Sutheeworapong S."/>
            <person name="Jenjaroenpun P."/>
            <person name="Wongsurawat T."/>
            <person name="Nookeaw I."/>
            <person name="Cheawchanlertfa P."/>
            <person name="Kosugi A."/>
            <person name="Cheevadhanarak S."/>
            <person name="Ratanakhanokchai K."/>
        </authorList>
    </citation>
    <scope>NUCLEOTIDE SEQUENCE [LARGE SCALE GENOMIC DNA]</scope>
    <source>
        <strain evidence="4 5">CT4</strain>
    </source>
</reference>
<evidence type="ECO:0000313" key="4">
    <source>
        <dbReference type="EMBL" id="QAA31211.1"/>
    </source>
</evidence>
<protein>
    <recommendedName>
        <fullName evidence="2">Phosphoesterase</fullName>
        <ecNumber evidence="2">3.1.4.-</ecNumber>
    </recommendedName>
</protein>
<dbReference type="SUPFAM" id="SSF56300">
    <property type="entry name" value="Metallo-dependent phosphatases"/>
    <property type="match status" value="1"/>
</dbReference>
<dbReference type="InterPro" id="IPR029052">
    <property type="entry name" value="Metallo-depent_PP-like"/>
</dbReference>
<organism evidence="4 5">
    <name type="scientific">Clostridium manihotivorum</name>
    <dbReference type="NCBI Taxonomy" id="2320868"/>
    <lineage>
        <taxon>Bacteria</taxon>
        <taxon>Bacillati</taxon>
        <taxon>Bacillota</taxon>
        <taxon>Clostridia</taxon>
        <taxon>Eubacteriales</taxon>
        <taxon>Clostridiaceae</taxon>
        <taxon>Clostridium</taxon>
    </lineage>
</organism>
<keyword evidence="5" id="KW-1185">Reference proteome</keyword>
<dbReference type="Proteomes" id="UP000286268">
    <property type="component" value="Chromosome"/>
</dbReference>
<proteinExistence type="inferred from homology"/>
<dbReference type="EMBL" id="CP025746">
    <property type="protein sequence ID" value="QAA31211.1"/>
    <property type="molecule type" value="Genomic_DNA"/>
</dbReference>
<name>A0A3R5X0F6_9CLOT</name>
<dbReference type="Gene3D" id="3.60.21.10">
    <property type="match status" value="1"/>
</dbReference>
<dbReference type="InterPro" id="IPR041802">
    <property type="entry name" value="MPP_YfcE"/>
</dbReference>
<dbReference type="NCBIfam" id="TIGR00040">
    <property type="entry name" value="yfcE"/>
    <property type="match status" value="1"/>
</dbReference>
<evidence type="ECO:0000256" key="2">
    <source>
        <dbReference type="RuleBase" id="RU362039"/>
    </source>
</evidence>
<dbReference type="OrthoDB" id="9800565at2"/>
<gene>
    <name evidence="4" type="ORF">C1I91_05775</name>
</gene>
<sequence>MLVAVVSDTHNVTEYIEKVKRLIKKSDVLIHLGDNITDLDYLISDYKGKVYGVKGNCDFSNEYPSEMLVKVLDKKFFITHGHKYNVKYELNSIYFKAMEVEADAALFGHTHQSLITQERNLWIINPGSASLPRMSKRSIAFIEVVEGKPIYPYLVEV</sequence>
<dbReference type="CDD" id="cd00841">
    <property type="entry name" value="MPP_YfcE"/>
    <property type="match status" value="1"/>
</dbReference>
<keyword evidence="2" id="KW-0479">Metal-binding</keyword>
<dbReference type="InterPro" id="IPR000979">
    <property type="entry name" value="Phosphodiesterase_MJ0936/Vps29"/>
</dbReference>
<evidence type="ECO:0000259" key="3">
    <source>
        <dbReference type="Pfam" id="PF12850"/>
    </source>
</evidence>
<comment type="cofactor">
    <cofactor evidence="2">
        <name>a divalent metal cation</name>
        <dbReference type="ChEBI" id="CHEBI:60240"/>
    </cofactor>
</comment>
<accession>A0A3R5X0F6</accession>
<dbReference type="RefSeq" id="WP_128211970.1">
    <property type="nucleotide sequence ID" value="NZ_CP025746.1"/>
</dbReference>
<dbReference type="InterPro" id="IPR024654">
    <property type="entry name" value="Calcineurin-like_PHP_lpxH"/>
</dbReference>
<comment type="similarity">
    <text evidence="1 2">Belongs to the metallophosphoesterase superfamily. YfcE family.</text>
</comment>
<dbReference type="AlphaFoldDB" id="A0A3R5X0F6"/>
<feature type="domain" description="Calcineurin-like phosphoesterase" evidence="3">
    <location>
        <begin position="1"/>
        <end position="145"/>
    </location>
</feature>
<evidence type="ECO:0000313" key="5">
    <source>
        <dbReference type="Proteomes" id="UP000286268"/>
    </source>
</evidence>
<evidence type="ECO:0000256" key="1">
    <source>
        <dbReference type="ARBA" id="ARBA00008950"/>
    </source>
</evidence>
<dbReference type="GO" id="GO:0016787">
    <property type="term" value="F:hydrolase activity"/>
    <property type="evidence" value="ECO:0007669"/>
    <property type="project" value="UniProtKB-UniRule"/>
</dbReference>
<dbReference type="PANTHER" id="PTHR11124">
    <property type="entry name" value="VACUOLAR SORTING PROTEIN VPS29"/>
    <property type="match status" value="1"/>
</dbReference>
<dbReference type="EC" id="3.1.4.-" evidence="2"/>